<dbReference type="InterPro" id="IPR018060">
    <property type="entry name" value="HTH_AraC"/>
</dbReference>
<dbReference type="Gene3D" id="1.10.10.60">
    <property type="entry name" value="Homeodomain-like"/>
    <property type="match status" value="2"/>
</dbReference>
<name>A0ABY5LL64_9VIBR</name>
<dbReference type="PANTHER" id="PTHR47893:SF1">
    <property type="entry name" value="REGULATORY PROTEIN PCHR"/>
    <property type="match status" value="1"/>
</dbReference>
<keyword evidence="6" id="KW-1185">Reference proteome</keyword>
<dbReference type="Pfam" id="PF12833">
    <property type="entry name" value="HTH_18"/>
    <property type="match status" value="1"/>
</dbReference>
<dbReference type="SMART" id="SM00342">
    <property type="entry name" value="HTH_ARAC"/>
    <property type="match status" value="1"/>
</dbReference>
<organism evidence="5 6">
    <name type="scientific">Vibrio japonicus</name>
    <dbReference type="NCBI Taxonomy" id="1824638"/>
    <lineage>
        <taxon>Bacteria</taxon>
        <taxon>Pseudomonadati</taxon>
        <taxon>Pseudomonadota</taxon>
        <taxon>Gammaproteobacteria</taxon>
        <taxon>Vibrionales</taxon>
        <taxon>Vibrionaceae</taxon>
        <taxon>Vibrio</taxon>
    </lineage>
</organism>
<dbReference type="InterPro" id="IPR053142">
    <property type="entry name" value="PchR_regulatory_protein"/>
</dbReference>
<evidence type="ECO:0000313" key="6">
    <source>
        <dbReference type="Proteomes" id="UP001058602"/>
    </source>
</evidence>
<proteinExistence type="predicted"/>
<dbReference type="PROSITE" id="PS01124">
    <property type="entry name" value="HTH_ARAC_FAMILY_2"/>
    <property type="match status" value="1"/>
</dbReference>
<evidence type="ECO:0000256" key="2">
    <source>
        <dbReference type="ARBA" id="ARBA00023125"/>
    </source>
</evidence>
<reference evidence="5" key="1">
    <citation type="submission" date="2022-07" db="EMBL/GenBank/DDBJ databases">
        <title>Complete genome of Vibrio japonicus strain JCM 31412T and phylogenomic assessment of the Nereis clade of the genus Vibrio.</title>
        <authorList>
            <person name="Shlafstein M.D."/>
            <person name="Emsley S.A."/>
            <person name="Ushijima B."/>
            <person name="Videau P."/>
            <person name="Saw J.H."/>
        </authorList>
    </citation>
    <scope>NUCLEOTIDE SEQUENCE</scope>
    <source>
        <strain evidence="5">JCM 31412</strain>
    </source>
</reference>
<keyword evidence="1" id="KW-0805">Transcription regulation</keyword>
<dbReference type="InterPro" id="IPR018062">
    <property type="entry name" value="HTH_AraC-typ_CS"/>
</dbReference>
<evidence type="ECO:0000256" key="1">
    <source>
        <dbReference type="ARBA" id="ARBA00023015"/>
    </source>
</evidence>
<dbReference type="PANTHER" id="PTHR47893">
    <property type="entry name" value="REGULATORY PROTEIN PCHR"/>
    <property type="match status" value="1"/>
</dbReference>
<dbReference type="InterPro" id="IPR009057">
    <property type="entry name" value="Homeodomain-like_sf"/>
</dbReference>
<keyword evidence="2" id="KW-0238">DNA-binding</keyword>
<gene>
    <name evidence="5" type="ORF">NP165_14845</name>
</gene>
<accession>A0ABY5LL64</accession>
<dbReference type="Proteomes" id="UP001058602">
    <property type="component" value="Chromosome 2"/>
</dbReference>
<protein>
    <submittedName>
        <fullName evidence="5">AraC family transcriptional regulator</fullName>
    </submittedName>
</protein>
<dbReference type="EMBL" id="CP102097">
    <property type="protein sequence ID" value="UUM32837.1"/>
    <property type="molecule type" value="Genomic_DNA"/>
</dbReference>
<dbReference type="PROSITE" id="PS00041">
    <property type="entry name" value="HTH_ARAC_FAMILY_1"/>
    <property type="match status" value="1"/>
</dbReference>
<evidence type="ECO:0000259" key="4">
    <source>
        <dbReference type="PROSITE" id="PS01124"/>
    </source>
</evidence>
<keyword evidence="3" id="KW-0804">Transcription</keyword>
<sequence length="322" mass="35718">MDSGAAQMSLPKIVLTQTVSEENKHIILSQNRFSDTPIVEGKLINYEVPKSFAVYGGLSTELVDSHVVSSTSASMIVTIVLEGRLTFGYDDLEFHLDGNKQPEAVLVNLTKAASFHRSIEKDNHLLKINLLFHSNWLLSRLGNLGSTSPFFALHLGHVKIPLTSTIKDLALAIIQCGQPQDFASKLKLESLALQMLEALYPHASLLGDRSPANESFSISPDRIEDVLNHIERHLKGTLTIDSIASHFSMSRSNLQRTFRQQAGVTINNYIRQRRLRNAKQNLEKGLCTITEAAYEAGYNHPANFTIAFKKTFGVPPTKVVKP</sequence>
<evidence type="ECO:0000313" key="5">
    <source>
        <dbReference type="EMBL" id="UUM32837.1"/>
    </source>
</evidence>
<dbReference type="RefSeq" id="WP_257086538.1">
    <property type="nucleotide sequence ID" value="NZ_CP102097.1"/>
</dbReference>
<evidence type="ECO:0000256" key="3">
    <source>
        <dbReference type="ARBA" id="ARBA00023163"/>
    </source>
</evidence>
<dbReference type="SUPFAM" id="SSF46689">
    <property type="entry name" value="Homeodomain-like"/>
    <property type="match status" value="2"/>
</dbReference>
<feature type="domain" description="HTH araC/xylS-type" evidence="4">
    <location>
        <begin position="224"/>
        <end position="322"/>
    </location>
</feature>